<gene>
    <name evidence="2" type="ORF">DMAD_07594</name>
</gene>
<dbReference type="Proteomes" id="UP001500889">
    <property type="component" value="Chromosome J"/>
</dbReference>
<keyword evidence="1" id="KW-0732">Signal</keyword>
<dbReference type="InterPro" id="IPR010512">
    <property type="entry name" value="DUF1091"/>
</dbReference>
<sequence>MWRQLVFVLWIALQTICFSHVTFTNLKCTALDEKYMEFPTCQIKAVNRSHKYVDICTKFHRLPIQSAWVKVKFMKFDHGYKPFFIDLSYDACKFLKDKAKHPIAFMFFRSFMNSSNLNHSCPYNHDVIVDKLYTGELETEFSRLIPIPNGDYAIFTDWSTENIPRASVRIYMKILGN</sequence>
<feature type="signal peptide" evidence="1">
    <location>
        <begin position="1"/>
        <end position="19"/>
    </location>
</feature>
<dbReference type="PANTHER" id="PTHR20898:SF0">
    <property type="entry name" value="DAEDALUS ON 3-RELATED"/>
    <property type="match status" value="1"/>
</dbReference>
<organism evidence="2 3">
    <name type="scientific">Drosophila madeirensis</name>
    <name type="common">Fruit fly</name>
    <dbReference type="NCBI Taxonomy" id="30013"/>
    <lineage>
        <taxon>Eukaryota</taxon>
        <taxon>Metazoa</taxon>
        <taxon>Ecdysozoa</taxon>
        <taxon>Arthropoda</taxon>
        <taxon>Hexapoda</taxon>
        <taxon>Insecta</taxon>
        <taxon>Pterygota</taxon>
        <taxon>Neoptera</taxon>
        <taxon>Endopterygota</taxon>
        <taxon>Diptera</taxon>
        <taxon>Brachycera</taxon>
        <taxon>Muscomorpha</taxon>
        <taxon>Ephydroidea</taxon>
        <taxon>Drosophilidae</taxon>
        <taxon>Drosophila</taxon>
        <taxon>Sophophora</taxon>
    </lineage>
</organism>
<evidence type="ECO:0000256" key="1">
    <source>
        <dbReference type="SAM" id="SignalP"/>
    </source>
</evidence>
<evidence type="ECO:0000313" key="3">
    <source>
        <dbReference type="Proteomes" id="UP001500889"/>
    </source>
</evidence>
<dbReference type="AlphaFoldDB" id="A0AAU9FWC1"/>
<name>A0AAU9FWC1_DROMD</name>
<reference evidence="2 3" key="1">
    <citation type="submission" date="2024-02" db="EMBL/GenBank/DDBJ databases">
        <title>A chromosome-level genome assembly of Drosophila madeirensis, a fruit fly species endemic to Madeira island.</title>
        <authorList>
            <person name="Tomihara K."/>
            <person name="Llopart A."/>
            <person name="Yamamoto D."/>
        </authorList>
    </citation>
    <scope>NUCLEOTIDE SEQUENCE [LARGE SCALE GENOMIC DNA]</scope>
    <source>
        <strain evidence="2 3">RF1</strain>
    </source>
</reference>
<dbReference type="SMART" id="SM00697">
    <property type="entry name" value="DM8"/>
    <property type="match status" value="1"/>
</dbReference>
<dbReference type="PANTHER" id="PTHR20898">
    <property type="entry name" value="DAEDALUS ON 3-RELATED-RELATED"/>
    <property type="match status" value="1"/>
</dbReference>
<feature type="chain" id="PRO_5043627964" description="MD-2-related lipid-recognition domain-containing protein" evidence="1">
    <location>
        <begin position="20"/>
        <end position="177"/>
    </location>
</feature>
<dbReference type="EMBL" id="AP029265">
    <property type="protein sequence ID" value="BFF99768.1"/>
    <property type="molecule type" value="Genomic_DNA"/>
</dbReference>
<keyword evidence="3" id="KW-1185">Reference proteome</keyword>
<proteinExistence type="predicted"/>
<protein>
    <recommendedName>
        <fullName evidence="4">MD-2-related lipid-recognition domain-containing protein</fullName>
    </recommendedName>
</protein>
<evidence type="ECO:0000313" key="2">
    <source>
        <dbReference type="EMBL" id="BFF99768.1"/>
    </source>
</evidence>
<accession>A0AAU9FWC1</accession>
<evidence type="ECO:0008006" key="4">
    <source>
        <dbReference type="Google" id="ProtNLM"/>
    </source>
</evidence>
<dbReference type="Pfam" id="PF06477">
    <property type="entry name" value="DUF1091"/>
    <property type="match status" value="1"/>
</dbReference>